<dbReference type="RefSeq" id="WP_194999834.1">
    <property type="nucleotide sequence ID" value="NZ_JACJHR010000189.1"/>
</dbReference>
<feature type="region of interest" description="Disordered" evidence="2">
    <location>
        <begin position="150"/>
        <end position="177"/>
    </location>
</feature>
<evidence type="ECO:0000256" key="2">
    <source>
        <dbReference type="SAM" id="MobiDB-lite"/>
    </source>
</evidence>
<gene>
    <name evidence="4" type="ORF">ATK30_0817</name>
</gene>
<keyword evidence="1" id="KW-0808">Transferase</keyword>
<evidence type="ECO:0000256" key="1">
    <source>
        <dbReference type="ARBA" id="ARBA00022527"/>
    </source>
</evidence>
<reference evidence="4 5" key="1">
    <citation type="submission" date="2017-12" db="EMBL/GenBank/DDBJ databases">
        <title>Sequencing the genomes of 1000 Actinobacteria strains.</title>
        <authorList>
            <person name="Klenk H.-P."/>
        </authorList>
    </citation>
    <scope>NUCLEOTIDE SEQUENCE [LARGE SCALE GENOMIC DNA]</scope>
    <source>
        <strain evidence="4 5">DSM 45165</strain>
    </source>
</reference>
<evidence type="ECO:0000259" key="3">
    <source>
        <dbReference type="Pfam" id="PF13581"/>
    </source>
</evidence>
<accession>A0A2N3X136</accession>
<dbReference type="Proteomes" id="UP000233750">
    <property type="component" value="Unassembled WGS sequence"/>
</dbReference>
<dbReference type="CDD" id="cd16936">
    <property type="entry name" value="HATPase_RsbW-like"/>
    <property type="match status" value="1"/>
</dbReference>
<dbReference type="InterPro" id="IPR003594">
    <property type="entry name" value="HATPase_dom"/>
</dbReference>
<dbReference type="InterPro" id="IPR050267">
    <property type="entry name" value="Anti-sigma-factor_SerPK"/>
</dbReference>
<name>A0A2N3X136_9PSEU</name>
<dbReference type="Pfam" id="PF13581">
    <property type="entry name" value="HATPase_c_2"/>
    <property type="match status" value="1"/>
</dbReference>
<dbReference type="InterPro" id="IPR036890">
    <property type="entry name" value="HATPase_C_sf"/>
</dbReference>
<keyword evidence="1" id="KW-0723">Serine/threonine-protein kinase</keyword>
<sequence>MSTQAWETAGSTSTAPGVSCDLDTTPTKHVRRLVRGLVADHGGVVVEDAVLVADELVSNAHRHGAPRRTCRATLIHHGRRLRIEVDDTASGLPRIRPPDHSGGRGLLLVDRLASAWGVQHRAGGKTVWAELALDGAGHNGASRHLAVARARGTEPRSGGSLTSASWPALTDTSHVPT</sequence>
<evidence type="ECO:0000313" key="4">
    <source>
        <dbReference type="EMBL" id="PKV99828.1"/>
    </source>
</evidence>
<feature type="compositionally biased region" description="Polar residues" evidence="2">
    <location>
        <begin position="159"/>
        <end position="177"/>
    </location>
</feature>
<dbReference type="AlphaFoldDB" id="A0A2N3X136"/>
<dbReference type="EMBL" id="PJMY01000002">
    <property type="protein sequence ID" value="PKV99828.1"/>
    <property type="molecule type" value="Genomic_DNA"/>
</dbReference>
<dbReference type="PANTHER" id="PTHR35526:SF3">
    <property type="entry name" value="ANTI-SIGMA-F FACTOR RSBW"/>
    <property type="match status" value="1"/>
</dbReference>
<dbReference type="Gene3D" id="3.30.565.10">
    <property type="entry name" value="Histidine kinase-like ATPase, C-terminal domain"/>
    <property type="match status" value="1"/>
</dbReference>
<evidence type="ECO:0000313" key="5">
    <source>
        <dbReference type="Proteomes" id="UP000233750"/>
    </source>
</evidence>
<dbReference type="SUPFAM" id="SSF55874">
    <property type="entry name" value="ATPase domain of HSP90 chaperone/DNA topoisomerase II/histidine kinase"/>
    <property type="match status" value="1"/>
</dbReference>
<dbReference type="GO" id="GO:0004674">
    <property type="term" value="F:protein serine/threonine kinase activity"/>
    <property type="evidence" value="ECO:0007669"/>
    <property type="project" value="UniProtKB-KW"/>
</dbReference>
<dbReference type="PANTHER" id="PTHR35526">
    <property type="entry name" value="ANTI-SIGMA-F FACTOR RSBW-RELATED"/>
    <property type="match status" value="1"/>
</dbReference>
<proteinExistence type="predicted"/>
<keyword evidence="5" id="KW-1185">Reference proteome</keyword>
<feature type="domain" description="Histidine kinase/HSP90-like ATPase" evidence="3">
    <location>
        <begin position="44"/>
        <end position="129"/>
    </location>
</feature>
<organism evidence="4 5">
    <name type="scientific">Amycolatopsis echigonensis</name>
    <dbReference type="NCBI Taxonomy" id="2576905"/>
    <lineage>
        <taxon>Bacteria</taxon>
        <taxon>Bacillati</taxon>
        <taxon>Actinomycetota</taxon>
        <taxon>Actinomycetes</taxon>
        <taxon>Pseudonocardiales</taxon>
        <taxon>Pseudonocardiaceae</taxon>
        <taxon>Amycolatopsis</taxon>
    </lineage>
</organism>
<keyword evidence="1" id="KW-0418">Kinase</keyword>
<protein>
    <recommendedName>
        <fullName evidence="3">Histidine kinase/HSP90-like ATPase domain-containing protein</fullName>
    </recommendedName>
</protein>
<feature type="region of interest" description="Disordered" evidence="2">
    <location>
        <begin position="1"/>
        <end position="20"/>
    </location>
</feature>
<comment type="caution">
    <text evidence="4">The sequence shown here is derived from an EMBL/GenBank/DDBJ whole genome shotgun (WGS) entry which is preliminary data.</text>
</comment>